<dbReference type="Gene3D" id="3.20.20.70">
    <property type="entry name" value="Aldolase class I"/>
    <property type="match status" value="1"/>
</dbReference>
<dbReference type="InterPro" id="IPR017853">
    <property type="entry name" value="GH"/>
</dbReference>
<dbReference type="Pfam" id="PF17801">
    <property type="entry name" value="Melibiase_C"/>
    <property type="match status" value="1"/>
</dbReference>
<evidence type="ECO:0000256" key="1">
    <source>
        <dbReference type="ARBA" id="ARBA00004613"/>
    </source>
</evidence>
<name>A0A8A1UIH0_STRR1</name>
<dbReference type="EC" id="3.2.1.22" evidence="10"/>
<dbReference type="InterPro" id="IPR000111">
    <property type="entry name" value="Glyco_hydro_27/36_CS"/>
</dbReference>
<reference evidence="14" key="2">
    <citation type="submission" date="2020-01" db="EMBL/GenBank/DDBJ databases">
        <authorList>
            <person name="Algora L."/>
            <person name="Schniete J.K."/>
            <person name="MacFadyen A."/>
            <person name="Hoskisson P.A."/>
            <person name="Hunter I.S."/>
            <person name="Herron P.R."/>
        </authorList>
    </citation>
    <scope>NUCLEOTIDE SEQUENCE</scope>
    <source>
        <strain evidence="14">ATCC 10970</strain>
    </source>
</reference>
<dbReference type="PANTHER" id="PTHR11452:SF91">
    <property type="entry name" value="ALPHA-GALACTOSIDASE A-RELATED"/>
    <property type="match status" value="1"/>
</dbReference>
<evidence type="ECO:0000256" key="10">
    <source>
        <dbReference type="RuleBase" id="RU361168"/>
    </source>
</evidence>
<keyword evidence="5" id="KW-0430">Lectin</keyword>
<dbReference type="SUPFAM" id="SSF51445">
    <property type="entry name" value="(Trans)glycosidases"/>
    <property type="match status" value="1"/>
</dbReference>
<keyword evidence="4 12" id="KW-0732">Signal</keyword>
<dbReference type="AlphaFoldDB" id="A0A8A1UIH0"/>
<evidence type="ECO:0000256" key="8">
    <source>
        <dbReference type="ARBA" id="ARBA00023180"/>
    </source>
</evidence>
<dbReference type="CDD" id="cd14792">
    <property type="entry name" value="GH27"/>
    <property type="match status" value="1"/>
</dbReference>
<accession>A0A8A1UIH0</accession>
<gene>
    <name evidence="14" type="ORF">SRIM_005705</name>
</gene>
<dbReference type="Proteomes" id="UP000011074">
    <property type="component" value="Chromosome"/>
</dbReference>
<evidence type="ECO:0000313" key="14">
    <source>
        <dbReference type="EMBL" id="QST79737.1"/>
    </source>
</evidence>
<evidence type="ECO:0000256" key="12">
    <source>
        <dbReference type="SAM" id="SignalP"/>
    </source>
</evidence>
<dbReference type="SUPFAM" id="SSF51011">
    <property type="entry name" value="Glycosyl hydrolase domain"/>
    <property type="match status" value="1"/>
</dbReference>
<dbReference type="GO" id="GO:0030246">
    <property type="term" value="F:carbohydrate binding"/>
    <property type="evidence" value="ECO:0007669"/>
    <property type="project" value="UniProtKB-KW"/>
</dbReference>
<keyword evidence="8" id="KW-0325">Glycoprotein</keyword>
<dbReference type="Gene3D" id="2.60.40.1180">
    <property type="entry name" value="Golgi alpha-mannosidase II"/>
    <property type="match status" value="1"/>
</dbReference>
<dbReference type="PRINTS" id="PR00740">
    <property type="entry name" value="GLHYDRLASE27"/>
</dbReference>
<evidence type="ECO:0000256" key="2">
    <source>
        <dbReference type="ARBA" id="ARBA00009743"/>
    </source>
</evidence>
<dbReference type="EMBL" id="CP048261">
    <property type="protein sequence ID" value="QST79737.1"/>
    <property type="molecule type" value="Genomic_DNA"/>
</dbReference>
<evidence type="ECO:0000256" key="7">
    <source>
        <dbReference type="ARBA" id="ARBA00023157"/>
    </source>
</evidence>
<dbReference type="InterPro" id="IPR013780">
    <property type="entry name" value="Glyco_hydro_b"/>
</dbReference>
<dbReference type="InterPro" id="IPR002241">
    <property type="entry name" value="Glyco_hydro_27"/>
</dbReference>
<evidence type="ECO:0000256" key="5">
    <source>
        <dbReference type="ARBA" id="ARBA00022734"/>
    </source>
</evidence>
<evidence type="ECO:0000256" key="11">
    <source>
        <dbReference type="SAM" id="MobiDB-lite"/>
    </source>
</evidence>
<keyword evidence="3" id="KW-0964">Secreted</keyword>
<comment type="catalytic activity">
    <reaction evidence="10">
        <text>Hydrolysis of terminal, non-reducing alpha-D-galactose residues in alpha-D-galactosides, including galactose oligosaccharides, galactomannans and galactolipids.</text>
        <dbReference type="EC" id="3.2.1.22"/>
    </reaction>
</comment>
<evidence type="ECO:0000313" key="15">
    <source>
        <dbReference type="Proteomes" id="UP000011074"/>
    </source>
</evidence>
<dbReference type="Pfam" id="PF16499">
    <property type="entry name" value="Melibiase_2"/>
    <property type="match status" value="1"/>
</dbReference>
<reference evidence="14" key="1">
    <citation type="submission" date="2012-12" db="EMBL/GenBank/DDBJ databases">
        <authorList>
            <person name="Pethick F.E."/>
            <person name="MacFadyen A.C."/>
            <person name="Tang Z."/>
            <person name="Sangal V."/>
            <person name="Tze-Tze L."/>
            <person name="Chu J."/>
            <person name="Guo M."/>
            <person name="Kirby R."/>
            <person name="Hoskisson P.A."/>
            <person name="Herron P.R."/>
            <person name="Hunter I.S."/>
        </authorList>
    </citation>
    <scope>NUCLEOTIDE SEQUENCE</scope>
    <source>
        <strain evidence="14">ATCC 10970</strain>
    </source>
</reference>
<dbReference type="InterPro" id="IPR041233">
    <property type="entry name" value="Melibiase_C"/>
</dbReference>
<dbReference type="PROSITE" id="PS51318">
    <property type="entry name" value="TAT"/>
    <property type="match status" value="1"/>
</dbReference>
<sequence length="451" mass="49210">MRCIGPFSPPTRCPVHSSSAPRPPRRTLIGLSTAALCAAGALSATAAFPAAALPATAGEDGARAAAAYPNLAPKPPMGWNNWSYYMCDINEKVILGNARALVKSGLAAKGYDTVTVDDCWMSKQRDARGNLVPDPARFPRGMAYVGRELHRMGLKFGIYEDVGNLTCEKYPGSFGHYQQDADLFAKWKVDYLKMDGCNLSTAPGKTKERTYHDAYRAVSRALRNTGRDIVFSVSAPAYFQYDGDQVWHQVIRWSSQVGNLWREGRDIAVEKHSGAKKWSSIKYNYAYNAKLAPFQRPGRWNDPDFLLAGDSGLSTRQMQSQMSLWAVMAAPLISSTDLTKISPAALKVLGNRDIIAVDQDPKGVQGRVVQQGTGYDVLSKPLQGGDHAVALFNSGDSAQTLTTTAKAAGLPQARAYELRDLNTGRTTRTAGKISVRVPAHATVLYRVHPRR</sequence>
<dbReference type="GO" id="GO:0005576">
    <property type="term" value="C:extracellular region"/>
    <property type="evidence" value="ECO:0007669"/>
    <property type="project" value="UniProtKB-SubCell"/>
</dbReference>
<comment type="subcellular location">
    <subcellularLocation>
        <location evidence="1">Secreted</location>
    </subcellularLocation>
</comment>
<feature type="region of interest" description="Disordered" evidence="11">
    <location>
        <begin position="1"/>
        <end position="24"/>
    </location>
</feature>
<reference evidence="14" key="3">
    <citation type="journal article" date="2021" name="bioRxiv">
        <title>Bilateral symmetry of linear streptomycete chromosomes.</title>
        <authorList>
            <person name="Algora-Gallardo L."/>
            <person name="Schniete J.K."/>
            <person name="Mark D.R."/>
            <person name="Hunter I.S."/>
            <person name="Herron P.R."/>
        </authorList>
    </citation>
    <scope>NUCLEOTIDE SEQUENCE</scope>
    <source>
        <strain evidence="14">ATCC 10970</strain>
    </source>
</reference>
<protein>
    <recommendedName>
        <fullName evidence="10">Alpha-galactosidase</fullName>
        <ecNumber evidence="10">3.2.1.22</ecNumber>
    </recommendedName>
    <alternativeName>
        <fullName evidence="10">Melibiase</fullName>
    </alternativeName>
</protein>
<evidence type="ECO:0000256" key="4">
    <source>
        <dbReference type="ARBA" id="ARBA00022729"/>
    </source>
</evidence>
<dbReference type="GO" id="GO:0005975">
    <property type="term" value="P:carbohydrate metabolic process"/>
    <property type="evidence" value="ECO:0007669"/>
    <property type="project" value="InterPro"/>
</dbReference>
<dbReference type="InterPro" id="IPR006311">
    <property type="entry name" value="TAT_signal"/>
</dbReference>
<dbReference type="FunFam" id="3.20.20.70:FF:000177">
    <property type="entry name" value="Alpha-galactosidase"/>
    <property type="match status" value="1"/>
</dbReference>
<dbReference type="PROSITE" id="PS00512">
    <property type="entry name" value="ALPHA_GALACTOSIDASE"/>
    <property type="match status" value="1"/>
</dbReference>
<feature type="signal peptide" evidence="12">
    <location>
        <begin position="1"/>
        <end position="46"/>
    </location>
</feature>
<keyword evidence="9 10" id="KW-0326">Glycosidase</keyword>
<proteinExistence type="inferred from homology"/>
<dbReference type="PANTHER" id="PTHR11452">
    <property type="entry name" value="ALPHA-GALACTOSIDASE/ALPHA-N-ACETYLGALACTOSAMINIDASE"/>
    <property type="match status" value="1"/>
</dbReference>
<feature type="chain" id="PRO_5032322525" description="Alpha-galactosidase" evidence="12">
    <location>
        <begin position="47"/>
        <end position="451"/>
    </location>
</feature>
<dbReference type="GO" id="GO:0004557">
    <property type="term" value="F:alpha-galactosidase activity"/>
    <property type="evidence" value="ECO:0007669"/>
    <property type="project" value="UniProtKB-EC"/>
</dbReference>
<keyword evidence="6 10" id="KW-0378">Hydrolase</keyword>
<dbReference type="InterPro" id="IPR013785">
    <property type="entry name" value="Aldolase_TIM"/>
</dbReference>
<evidence type="ECO:0000259" key="13">
    <source>
        <dbReference type="Pfam" id="PF17801"/>
    </source>
</evidence>
<organism evidence="14 15">
    <name type="scientific">Streptomyces rimosus subsp. rimosus (strain ATCC 10970 / DSM 40260 / JCM 4667 / NRRL 2234)</name>
    <dbReference type="NCBI Taxonomy" id="1265868"/>
    <lineage>
        <taxon>Bacteria</taxon>
        <taxon>Bacillati</taxon>
        <taxon>Actinomycetota</taxon>
        <taxon>Actinomycetes</taxon>
        <taxon>Kitasatosporales</taxon>
        <taxon>Streptomycetaceae</taxon>
        <taxon>Streptomyces</taxon>
    </lineage>
</organism>
<feature type="domain" description="Alpha galactosidase C-terminal" evidence="13">
    <location>
        <begin position="374"/>
        <end position="447"/>
    </location>
</feature>
<comment type="similarity">
    <text evidence="2 10">Belongs to the glycosyl hydrolase 27 family.</text>
</comment>
<evidence type="ECO:0000256" key="6">
    <source>
        <dbReference type="ARBA" id="ARBA00022801"/>
    </source>
</evidence>
<keyword evidence="7 10" id="KW-1015">Disulfide bond</keyword>
<evidence type="ECO:0000256" key="9">
    <source>
        <dbReference type="ARBA" id="ARBA00023295"/>
    </source>
</evidence>
<evidence type="ECO:0000256" key="3">
    <source>
        <dbReference type="ARBA" id="ARBA00022525"/>
    </source>
</evidence>